<evidence type="ECO:0000313" key="1">
    <source>
        <dbReference type="EMBL" id="AZI44488.1"/>
    </source>
</evidence>
<sequence>MTEQMNLDKSPRANNEQTLKELTKIDIRRTLEAGVELAVVSVTDLSMIQTAISELHLFISRFSNQPTLEQYERESYEVQLDRRTLDQLDERQVKDIWGMFHPGDKK</sequence>
<reference evidence="1 2" key="1">
    <citation type="submission" date="2018-11" db="EMBL/GenBank/DDBJ databases">
        <title>Deinococcus shelandsis sp. nov., isolated from South Shetland Islands soil of Antarctica.</title>
        <authorList>
            <person name="Tian J."/>
        </authorList>
    </citation>
    <scope>NUCLEOTIDE SEQUENCE [LARGE SCALE GENOMIC DNA]</scope>
    <source>
        <strain evidence="1 2">S14-83T</strain>
        <plasmid evidence="1 2">unnamed1</plasmid>
    </source>
</reference>
<dbReference type="RefSeq" id="WP_124874172.1">
    <property type="nucleotide sequence ID" value="NZ_CP034185.1"/>
</dbReference>
<dbReference type="AlphaFoldDB" id="A0A3G8YGR4"/>
<dbReference type="KEGG" id="dph:EHF33_16360"/>
<geneLocation type="plasmid" evidence="1 2">
    <name>unnamed1</name>
</geneLocation>
<evidence type="ECO:0000313" key="2">
    <source>
        <dbReference type="Proteomes" id="UP000276417"/>
    </source>
</evidence>
<keyword evidence="2" id="KW-1185">Reference proteome</keyword>
<name>A0A3G8YGR4_9DEIO</name>
<proteinExistence type="predicted"/>
<gene>
    <name evidence="1" type="ORF">EHF33_16360</name>
</gene>
<keyword evidence="1" id="KW-0614">Plasmid</keyword>
<organism evidence="1 2">
    <name type="scientific">Deinococcus psychrotolerans</name>
    <dbReference type="NCBI Taxonomy" id="2489213"/>
    <lineage>
        <taxon>Bacteria</taxon>
        <taxon>Thermotogati</taxon>
        <taxon>Deinococcota</taxon>
        <taxon>Deinococci</taxon>
        <taxon>Deinococcales</taxon>
        <taxon>Deinococcaceae</taxon>
        <taxon>Deinococcus</taxon>
    </lineage>
</organism>
<dbReference type="EMBL" id="CP034185">
    <property type="protein sequence ID" value="AZI44488.1"/>
    <property type="molecule type" value="Genomic_DNA"/>
</dbReference>
<protein>
    <submittedName>
        <fullName evidence="1">Uncharacterized protein</fullName>
    </submittedName>
</protein>
<accession>A0A3G8YGR4</accession>
<dbReference type="Proteomes" id="UP000276417">
    <property type="component" value="Plasmid unnamed1"/>
</dbReference>